<dbReference type="Pfam" id="PF02902">
    <property type="entry name" value="Peptidase_C48"/>
    <property type="match status" value="1"/>
</dbReference>
<reference evidence="4" key="2">
    <citation type="submission" date="2021-03" db="UniProtKB">
        <authorList>
            <consortium name="EnsemblPlants"/>
        </authorList>
    </citation>
    <scope>IDENTIFICATION</scope>
</reference>
<dbReference type="AlphaFoldDB" id="A0A803Q0A3"/>
<proteinExistence type="predicted"/>
<evidence type="ECO:0000313" key="5">
    <source>
        <dbReference type="Proteomes" id="UP000596661"/>
    </source>
</evidence>
<protein>
    <recommendedName>
        <fullName evidence="3">Ubiquitin-like protease family profile domain-containing protein</fullName>
    </recommendedName>
</protein>
<organism evidence="4 5">
    <name type="scientific">Cannabis sativa</name>
    <name type="common">Hemp</name>
    <name type="synonym">Marijuana</name>
    <dbReference type="NCBI Taxonomy" id="3483"/>
    <lineage>
        <taxon>Eukaryota</taxon>
        <taxon>Viridiplantae</taxon>
        <taxon>Streptophyta</taxon>
        <taxon>Embryophyta</taxon>
        <taxon>Tracheophyta</taxon>
        <taxon>Spermatophyta</taxon>
        <taxon>Magnoliopsida</taxon>
        <taxon>eudicotyledons</taxon>
        <taxon>Gunneridae</taxon>
        <taxon>Pentapetalae</taxon>
        <taxon>rosids</taxon>
        <taxon>fabids</taxon>
        <taxon>Rosales</taxon>
        <taxon>Cannabaceae</taxon>
        <taxon>Cannabis</taxon>
    </lineage>
</organism>
<keyword evidence="2" id="KW-0378">Hydrolase</keyword>
<keyword evidence="5" id="KW-1185">Reference proteome</keyword>
<accession>A0A803Q0A3</accession>
<feature type="domain" description="Ubiquitin-like protease family profile" evidence="3">
    <location>
        <begin position="3"/>
        <end position="91"/>
    </location>
</feature>
<dbReference type="GO" id="GO:0006508">
    <property type="term" value="P:proteolysis"/>
    <property type="evidence" value="ECO:0007669"/>
    <property type="project" value="UniProtKB-KW"/>
</dbReference>
<dbReference type="Proteomes" id="UP000596661">
    <property type="component" value="Chromosome 6"/>
</dbReference>
<dbReference type="EnsemblPlants" id="evm.model.06.867">
    <property type="protein sequence ID" value="cds.evm.model.06.867"/>
    <property type="gene ID" value="evm.TU.06.867"/>
</dbReference>
<dbReference type="InterPro" id="IPR003653">
    <property type="entry name" value="Peptidase_C48_C"/>
</dbReference>
<dbReference type="GO" id="GO:0008234">
    <property type="term" value="F:cysteine-type peptidase activity"/>
    <property type="evidence" value="ECO:0007669"/>
    <property type="project" value="InterPro"/>
</dbReference>
<name>A0A803Q0A3_CANSA</name>
<evidence type="ECO:0000256" key="2">
    <source>
        <dbReference type="ARBA" id="ARBA00022801"/>
    </source>
</evidence>
<keyword evidence="1" id="KW-0645">Protease</keyword>
<sequence length="121" mass="14228">MPTLFPSSLKGRWNAWKGDANHQGFVWDESILDMVCGDAIQFLTSLEKKECIYMSIFLEAKKHWVILEVNLDLWKLFVFDFSIGSITPNYLKKLMEDFFGIFTSFLDQSRIFNTHYMIMVP</sequence>
<evidence type="ECO:0000313" key="4">
    <source>
        <dbReference type="EnsemblPlants" id="cds.evm.model.06.867"/>
    </source>
</evidence>
<dbReference type="Gramene" id="evm.model.06.867">
    <property type="protein sequence ID" value="cds.evm.model.06.867"/>
    <property type="gene ID" value="evm.TU.06.867"/>
</dbReference>
<dbReference type="EMBL" id="UZAU01000584">
    <property type="status" value="NOT_ANNOTATED_CDS"/>
    <property type="molecule type" value="Genomic_DNA"/>
</dbReference>
<reference evidence="4" key="1">
    <citation type="submission" date="2018-11" db="EMBL/GenBank/DDBJ databases">
        <authorList>
            <person name="Grassa J C."/>
        </authorList>
    </citation>
    <scope>NUCLEOTIDE SEQUENCE [LARGE SCALE GENOMIC DNA]</scope>
</reference>
<evidence type="ECO:0000259" key="3">
    <source>
        <dbReference type="Pfam" id="PF02902"/>
    </source>
</evidence>
<evidence type="ECO:0000256" key="1">
    <source>
        <dbReference type="ARBA" id="ARBA00022670"/>
    </source>
</evidence>